<evidence type="ECO:0000313" key="3">
    <source>
        <dbReference type="Proteomes" id="UP000044602"/>
    </source>
</evidence>
<keyword evidence="3" id="KW-1185">Reference proteome</keyword>
<accession>A0A0G4MLF8</accession>
<feature type="compositionally biased region" description="Basic residues" evidence="1">
    <location>
        <begin position="91"/>
        <end position="102"/>
    </location>
</feature>
<feature type="compositionally biased region" description="Basic and acidic residues" evidence="1">
    <location>
        <begin position="1"/>
        <end position="14"/>
    </location>
</feature>
<feature type="region of interest" description="Disordered" evidence="1">
    <location>
        <begin position="1"/>
        <end position="102"/>
    </location>
</feature>
<dbReference type="AlphaFoldDB" id="A0A0G4MLF8"/>
<sequence length="102" mass="10673">QQVPRHDGPQHEAPDLGCQDTGQDDRPGASPSGGARSGATPRNRKALLARDLPGGPRLRVGAPSLQATGVQGHSAPGLPQGTRHGPAAPRPRGRHVRRLRCH</sequence>
<name>A0A0G4MLF8_VERLO</name>
<feature type="non-terminal residue" evidence="2">
    <location>
        <position position="1"/>
    </location>
</feature>
<feature type="compositionally biased region" description="Low complexity" evidence="1">
    <location>
        <begin position="28"/>
        <end position="39"/>
    </location>
</feature>
<evidence type="ECO:0000313" key="2">
    <source>
        <dbReference type="EMBL" id="CRK35004.1"/>
    </source>
</evidence>
<organism evidence="2 3">
    <name type="scientific">Verticillium longisporum</name>
    <name type="common">Verticillium dahliae var. longisporum</name>
    <dbReference type="NCBI Taxonomy" id="100787"/>
    <lineage>
        <taxon>Eukaryota</taxon>
        <taxon>Fungi</taxon>
        <taxon>Dikarya</taxon>
        <taxon>Ascomycota</taxon>
        <taxon>Pezizomycotina</taxon>
        <taxon>Sordariomycetes</taxon>
        <taxon>Hypocreomycetidae</taxon>
        <taxon>Glomerellales</taxon>
        <taxon>Plectosphaerellaceae</taxon>
        <taxon>Verticillium</taxon>
    </lineage>
</organism>
<gene>
    <name evidence="2" type="ORF">BN1708_019658</name>
</gene>
<protein>
    <submittedName>
        <fullName evidence="2">Uncharacterized protein</fullName>
    </submittedName>
</protein>
<proteinExistence type="predicted"/>
<dbReference type="EMBL" id="CVQH01023320">
    <property type="protein sequence ID" value="CRK35004.1"/>
    <property type="molecule type" value="Genomic_DNA"/>
</dbReference>
<evidence type="ECO:0000256" key="1">
    <source>
        <dbReference type="SAM" id="MobiDB-lite"/>
    </source>
</evidence>
<dbReference type="Proteomes" id="UP000044602">
    <property type="component" value="Unassembled WGS sequence"/>
</dbReference>
<reference evidence="2 3" key="1">
    <citation type="submission" date="2015-05" db="EMBL/GenBank/DDBJ databases">
        <authorList>
            <person name="Wang D.B."/>
            <person name="Wang M."/>
        </authorList>
    </citation>
    <scope>NUCLEOTIDE SEQUENCE [LARGE SCALE GENOMIC DNA]</scope>
    <source>
        <strain evidence="2">VL1</strain>
    </source>
</reference>